<evidence type="ECO:0000256" key="1">
    <source>
        <dbReference type="SAM" id="SignalP"/>
    </source>
</evidence>
<proteinExistence type="predicted"/>
<dbReference type="Proteomes" id="UP000005408">
    <property type="component" value="Unassembled WGS sequence"/>
</dbReference>
<keyword evidence="1" id="KW-0732">Signal</keyword>
<reference evidence="2" key="1">
    <citation type="submission" date="2022-08" db="UniProtKB">
        <authorList>
            <consortium name="EnsemblMetazoa"/>
        </authorList>
    </citation>
    <scope>IDENTIFICATION</scope>
    <source>
        <strain evidence="2">05x7-T-G4-1.051#20</strain>
    </source>
</reference>
<evidence type="ECO:0000313" key="2">
    <source>
        <dbReference type="EnsemblMetazoa" id="G18404.1:cds"/>
    </source>
</evidence>
<feature type="signal peptide" evidence="1">
    <location>
        <begin position="1"/>
        <end position="20"/>
    </location>
</feature>
<dbReference type="EnsemblMetazoa" id="G18404.1">
    <property type="protein sequence ID" value="G18404.1:cds"/>
    <property type="gene ID" value="G18404"/>
</dbReference>
<dbReference type="AlphaFoldDB" id="A0A8W8JG13"/>
<evidence type="ECO:0000313" key="3">
    <source>
        <dbReference type="Proteomes" id="UP000005408"/>
    </source>
</evidence>
<protein>
    <recommendedName>
        <fullName evidence="4">SUEL-type lectin domain-containing protein</fullName>
    </recommendedName>
</protein>
<sequence>MTSWIRASLIFLQILGQVCRVEFKYCQEAVDNVEIVTSCPTSEQEWESAANRKNCQSTAAQQTCSEPETFLYHCVINGYGNETIEVCAPRRLMIGYCTEFNVAGGVIQSHVLAPCNKTSVLRCDDVYYSTQAYKFLLVRCLVSKLN</sequence>
<keyword evidence="3" id="KW-1185">Reference proteome</keyword>
<name>A0A8W8JG13_MAGGI</name>
<accession>A0A8W8JG13</accession>
<feature type="chain" id="PRO_5036475384" description="SUEL-type lectin domain-containing protein" evidence="1">
    <location>
        <begin position="21"/>
        <end position="146"/>
    </location>
</feature>
<organism evidence="2 3">
    <name type="scientific">Magallana gigas</name>
    <name type="common">Pacific oyster</name>
    <name type="synonym">Crassostrea gigas</name>
    <dbReference type="NCBI Taxonomy" id="29159"/>
    <lineage>
        <taxon>Eukaryota</taxon>
        <taxon>Metazoa</taxon>
        <taxon>Spiralia</taxon>
        <taxon>Lophotrochozoa</taxon>
        <taxon>Mollusca</taxon>
        <taxon>Bivalvia</taxon>
        <taxon>Autobranchia</taxon>
        <taxon>Pteriomorphia</taxon>
        <taxon>Ostreida</taxon>
        <taxon>Ostreoidea</taxon>
        <taxon>Ostreidae</taxon>
        <taxon>Magallana</taxon>
    </lineage>
</organism>
<evidence type="ECO:0008006" key="4">
    <source>
        <dbReference type="Google" id="ProtNLM"/>
    </source>
</evidence>